<evidence type="ECO:0000259" key="8">
    <source>
        <dbReference type="Pfam" id="PF01709"/>
    </source>
</evidence>
<evidence type="ECO:0000256" key="1">
    <source>
        <dbReference type="ARBA" id="ARBA00008724"/>
    </source>
</evidence>
<protein>
    <recommendedName>
        <fullName evidence="6">Probable transcriptional regulatory protein COS18_02120</fullName>
    </recommendedName>
</protein>
<dbReference type="InterPro" id="IPR026564">
    <property type="entry name" value="Transcrip_reg_TACO1-like_dom3"/>
</dbReference>
<keyword evidence="3 6" id="KW-0805">Transcription regulation</keyword>
<dbReference type="Gene3D" id="3.30.70.980">
    <property type="match status" value="2"/>
</dbReference>
<keyword evidence="5 6" id="KW-0804">Transcription</keyword>
<feature type="coiled-coil region" evidence="7">
    <location>
        <begin position="137"/>
        <end position="232"/>
    </location>
</feature>
<dbReference type="Gene3D" id="1.10.10.200">
    <property type="match status" value="1"/>
</dbReference>
<dbReference type="AlphaFoldDB" id="A0A2M7DPN4"/>
<comment type="subcellular location">
    <subcellularLocation>
        <location evidence="6">Cytoplasm</location>
    </subcellularLocation>
</comment>
<evidence type="ECO:0000256" key="6">
    <source>
        <dbReference type="HAMAP-Rule" id="MF_00693"/>
    </source>
</evidence>
<sequence length="241" mass="26841">MSGHSKWATTKRQKATVDAKRGAIFTKLGNLIAMAAREKGGDPNANFSLRMAVGKAKQANMPKENIERAIKRGTGELAGNAIEELIYEGFGPAKSQFIIRCLTDNKNRSASNIRHIFTEYGGSLGSVLWNFSQKGVIRIVKDELDKANLDKEIFELELIDAGAEDFLSEEEGLIIYTKIENLQAVRQFLENNNLAVESAGIEYVAKENLTVSEEEKDKIEKFIEALEDNEDAADYYTNIDI</sequence>
<comment type="caution">
    <text evidence="10">The sequence shown here is derived from an EMBL/GenBank/DDBJ whole genome shotgun (WGS) entry which is preliminary data.</text>
</comment>
<dbReference type="EMBL" id="PETS01000047">
    <property type="protein sequence ID" value="PIV51733.1"/>
    <property type="molecule type" value="Genomic_DNA"/>
</dbReference>
<dbReference type="Pfam" id="PF01709">
    <property type="entry name" value="Transcrip_reg"/>
    <property type="match status" value="1"/>
</dbReference>
<dbReference type="PANTHER" id="PTHR12532:SF6">
    <property type="entry name" value="TRANSCRIPTIONAL REGULATORY PROTEIN YEBC-RELATED"/>
    <property type="match status" value="1"/>
</dbReference>
<evidence type="ECO:0000256" key="2">
    <source>
        <dbReference type="ARBA" id="ARBA00022490"/>
    </source>
</evidence>
<dbReference type="GO" id="GO:0005829">
    <property type="term" value="C:cytosol"/>
    <property type="evidence" value="ECO:0007669"/>
    <property type="project" value="TreeGrafter"/>
</dbReference>
<comment type="similarity">
    <text evidence="1 6">Belongs to the TACO1 family.</text>
</comment>
<dbReference type="FunFam" id="1.10.10.200:FF:000002">
    <property type="entry name" value="Probable transcriptional regulatory protein CLM62_37755"/>
    <property type="match status" value="1"/>
</dbReference>
<feature type="domain" description="TACO1/YebC-like second and third" evidence="8">
    <location>
        <begin position="83"/>
        <end position="239"/>
    </location>
</feature>
<dbReference type="InterPro" id="IPR002876">
    <property type="entry name" value="Transcrip_reg_TACO1-like"/>
</dbReference>
<evidence type="ECO:0000259" key="9">
    <source>
        <dbReference type="Pfam" id="PF20772"/>
    </source>
</evidence>
<accession>A0A2M7DPN4</accession>
<evidence type="ECO:0000313" key="10">
    <source>
        <dbReference type="EMBL" id="PIV51733.1"/>
    </source>
</evidence>
<organism evidence="10 11">
    <name type="scientific">Candidatus Falkowbacteria bacterium CG02_land_8_20_14_3_00_36_14</name>
    <dbReference type="NCBI Taxonomy" id="1974560"/>
    <lineage>
        <taxon>Bacteria</taxon>
        <taxon>Candidatus Falkowiibacteriota</taxon>
    </lineage>
</organism>
<dbReference type="InterPro" id="IPR029072">
    <property type="entry name" value="YebC-like"/>
</dbReference>
<proteinExistence type="inferred from homology"/>
<dbReference type="PANTHER" id="PTHR12532">
    <property type="entry name" value="TRANSLATIONAL ACTIVATOR OF CYTOCHROME C OXIDASE 1"/>
    <property type="match status" value="1"/>
</dbReference>
<evidence type="ECO:0000256" key="3">
    <source>
        <dbReference type="ARBA" id="ARBA00023015"/>
    </source>
</evidence>
<keyword evidence="4 6" id="KW-0238">DNA-binding</keyword>
<evidence type="ECO:0000256" key="7">
    <source>
        <dbReference type="SAM" id="Coils"/>
    </source>
</evidence>
<keyword evidence="7" id="KW-0175">Coiled coil</keyword>
<dbReference type="NCBIfam" id="NF001030">
    <property type="entry name" value="PRK00110.1"/>
    <property type="match status" value="1"/>
</dbReference>
<dbReference type="GO" id="GO:0006355">
    <property type="term" value="P:regulation of DNA-templated transcription"/>
    <property type="evidence" value="ECO:0007669"/>
    <property type="project" value="UniProtKB-UniRule"/>
</dbReference>
<keyword evidence="2 6" id="KW-0963">Cytoplasm</keyword>
<dbReference type="Pfam" id="PF20772">
    <property type="entry name" value="TACO1_YebC_N"/>
    <property type="match status" value="1"/>
</dbReference>
<dbReference type="InterPro" id="IPR048300">
    <property type="entry name" value="TACO1_YebC-like_2nd/3rd_dom"/>
</dbReference>
<dbReference type="NCBIfam" id="NF009044">
    <property type="entry name" value="PRK12378.1"/>
    <property type="match status" value="1"/>
</dbReference>
<feature type="domain" description="TACO1/YebC-like N-terminal" evidence="9">
    <location>
        <begin position="5"/>
        <end position="76"/>
    </location>
</feature>
<dbReference type="NCBIfam" id="TIGR01033">
    <property type="entry name" value="YebC/PmpR family DNA-binding transcriptional regulator"/>
    <property type="match status" value="1"/>
</dbReference>
<name>A0A2M7DPN4_9BACT</name>
<evidence type="ECO:0000256" key="5">
    <source>
        <dbReference type="ARBA" id="ARBA00023163"/>
    </source>
</evidence>
<dbReference type="InterPro" id="IPR017856">
    <property type="entry name" value="Integrase-like_N"/>
</dbReference>
<gene>
    <name evidence="10" type="ORF">COS18_02120</name>
</gene>
<dbReference type="SUPFAM" id="SSF75625">
    <property type="entry name" value="YebC-like"/>
    <property type="match status" value="1"/>
</dbReference>
<dbReference type="Proteomes" id="UP000228896">
    <property type="component" value="Unassembled WGS sequence"/>
</dbReference>
<dbReference type="HAMAP" id="MF_00693">
    <property type="entry name" value="Transcrip_reg_TACO1"/>
    <property type="match status" value="1"/>
</dbReference>
<evidence type="ECO:0000256" key="4">
    <source>
        <dbReference type="ARBA" id="ARBA00023125"/>
    </source>
</evidence>
<dbReference type="GO" id="GO:0003677">
    <property type="term" value="F:DNA binding"/>
    <property type="evidence" value="ECO:0007669"/>
    <property type="project" value="UniProtKB-UniRule"/>
</dbReference>
<evidence type="ECO:0000313" key="11">
    <source>
        <dbReference type="Proteomes" id="UP000228896"/>
    </source>
</evidence>
<reference evidence="11" key="1">
    <citation type="submission" date="2017-09" db="EMBL/GenBank/DDBJ databases">
        <title>Depth-based differentiation of microbial function through sediment-hosted aquifers and enrichment of novel symbionts in the deep terrestrial subsurface.</title>
        <authorList>
            <person name="Probst A.J."/>
            <person name="Ladd B."/>
            <person name="Jarett J.K."/>
            <person name="Geller-Mcgrath D.E."/>
            <person name="Sieber C.M.K."/>
            <person name="Emerson J.B."/>
            <person name="Anantharaman K."/>
            <person name="Thomas B.C."/>
            <person name="Malmstrom R."/>
            <person name="Stieglmeier M."/>
            <person name="Klingl A."/>
            <person name="Woyke T."/>
            <person name="Ryan C.M."/>
            <person name="Banfield J.F."/>
        </authorList>
    </citation>
    <scope>NUCLEOTIDE SEQUENCE [LARGE SCALE GENOMIC DNA]</scope>
</reference>
<dbReference type="InterPro" id="IPR049083">
    <property type="entry name" value="TACO1_YebC_N"/>
</dbReference>